<keyword evidence="3" id="KW-1185">Reference proteome</keyword>
<organism evidence="2 3">
    <name type="scientific">Caenimonas sedimenti</name>
    <dbReference type="NCBI Taxonomy" id="2596921"/>
    <lineage>
        <taxon>Bacteria</taxon>
        <taxon>Pseudomonadati</taxon>
        <taxon>Pseudomonadota</taxon>
        <taxon>Betaproteobacteria</taxon>
        <taxon>Burkholderiales</taxon>
        <taxon>Comamonadaceae</taxon>
        <taxon>Caenimonas</taxon>
    </lineage>
</organism>
<name>A0A562ZSC7_9BURK</name>
<gene>
    <name evidence="2" type="ORF">FN976_11340</name>
</gene>
<dbReference type="RefSeq" id="WP_145893112.1">
    <property type="nucleotide sequence ID" value="NZ_VOBQ01000008.1"/>
</dbReference>
<comment type="caution">
    <text evidence="2">The sequence shown here is derived from an EMBL/GenBank/DDBJ whole genome shotgun (WGS) entry which is preliminary data.</text>
</comment>
<dbReference type="Pfam" id="PF12684">
    <property type="entry name" value="DUF3799"/>
    <property type="match status" value="1"/>
</dbReference>
<proteinExistence type="predicted"/>
<dbReference type="OrthoDB" id="8900758at2"/>
<accession>A0A562ZSC7</accession>
<evidence type="ECO:0000313" key="3">
    <source>
        <dbReference type="Proteomes" id="UP000318199"/>
    </source>
</evidence>
<sequence>MDSTLSFAAALGAAHAFAGGPAETPQTGVACDTLLYRHLPAHKYHGDRDALSCSMMKPLLVSPAHFQEALIAGDKQSDAKDFGTLVHLLLLQPHLVSEELAVYPGVADRTQACSSFWSSHPGRLVVDEPTFASGRRLAQKLAETPYKGRPLQRFIEEGIPEATIYFTEPATGLRMRVRIDLMHPDISFDLKTTRHAAARQFVRDAVDKDYDLQAYMYSLARCLYEGATVAKPFVFVAGESAAPHSVHILTAGETLLNNGLAKFEDCASAFKACSSTNFWPDLSTEGVADIDVWQQHKTGSWRAALASAAGSTHAH</sequence>
<dbReference type="EMBL" id="VOBQ01000008">
    <property type="protein sequence ID" value="TWO71500.1"/>
    <property type="molecule type" value="Genomic_DNA"/>
</dbReference>
<feature type="domain" description="Putative exodeoxyribonuclease 8 PDDEXK-like" evidence="1">
    <location>
        <begin position="52"/>
        <end position="283"/>
    </location>
</feature>
<evidence type="ECO:0000313" key="2">
    <source>
        <dbReference type="EMBL" id="TWO71500.1"/>
    </source>
</evidence>
<dbReference type="Proteomes" id="UP000318199">
    <property type="component" value="Unassembled WGS sequence"/>
</dbReference>
<reference evidence="2 3" key="1">
    <citation type="submission" date="2019-07" db="EMBL/GenBank/DDBJ databases">
        <title>Caenimonas sedimenti sp. nov., isolated from activated sludge.</title>
        <authorList>
            <person name="Xu J."/>
        </authorList>
    </citation>
    <scope>NUCLEOTIDE SEQUENCE [LARGE SCALE GENOMIC DNA]</scope>
    <source>
        <strain evidence="2 3">HX-9-20</strain>
    </source>
</reference>
<dbReference type="InterPro" id="IPR024432">
    <property type="entry name" value="Put_RecE_PDDEXK-like_dom"/>
</dbReference>
<evidence type="ECO:0000259" key="1">
    <source>
        <dbReference type="Pfam" id="PF12684"/>
    </source>
</evidence>
<dbReference type="Gene3D" id="3.90.320.10">
    <property type="match status" value="1"/>
</dbReference>
<protein>
    <recommendedName>
        <fullName evidence="1">Putative exodeoxyribonuclease 8 PDDEXK-like domain-containing protein</fullName>
    </recommendedName>
</protein>
<dbReference type="AlphaFoldDB" id="A0A562ZSC7"/>
<dbReference type="InterPro" id="IPR011604">
    <property type="entry name" value="PDDEXK-like_dom_sf"/>
</dbReference>